<keyword evidence="3" id="KW-1185">Reference proteome</keyword>
<protein>
    <submittedName>
        <fullName evidence="2">Coiled-coil domain containing 59</fullName>
    </submittedName>
</protein>
<organism evidence="2 3">
    <name type="scientific">Oncorhynchus kisutch</name>
    <name type="common">Coho salmon</name>
    <name type="synonym">Salmo kisutch</name>
    <dbReference type="NCBI Taxonomy" id="8019"/>
    <lineage>
        <taxon>Eukaryota</taxon>
        <taxon>Metazoa</taxon>
        <taxon>Chordata</taxon>
        <taxon>Craniata</taxon>
        <taxon>Vertebrata</taxon>
        <taxon>Euteleostomi</taxon>
        <taxon>Actinopterygii</taxon>
        <taxon>Neopterygii</taxon>
        <taxon>Teleostei</taxon>
        <taxon>Protacanthopterygii</taxon>
        <taxon>Salmoniformes</taxon>
        <taxon>Salmonidae</taxon>
        <taxon>Salmoninae</taxon>
        <taxon>Oncorhynchus</taxon>
    </lineage>
</organism>
<dbReference type="Proteomes" id="UP000694557">
    <property type="component" value="Unassembled WGS sequence"/>
</dbReference>
<dbReference type="PANTHER" id="PTHR15657">
    <property type="entry name" value="THYROID TRANSCRIPTION FACTOR 1-ASSOCIATED PROTEIN 26"/>
    <property type="match status" value="1"/>
</dbReference>
<accession>A0A8C7HM89</accession>
<feature type="compositionally biased region" description="Basic and acidic residues" evidence="1">
    <location>
        <begin position="268"/>
        <end position="288"/>
    </location>
</feature>
<gene>
    <name evidence="2" type="primary">LOC116375245</name>
</gene>
<dbReference type="PRINTS" id="PR01854">
    <property type="entry name" value="BR22PROTEIN"/>
</dbReference>
<sequence>MIFLARMWQPCWVYRNTLSSTDAILTYAPTQMTSLVVDCSWMDLSCLSETTTYVKTMRRKHMRRKPHETCDILLKLSEMAPPAQQKMKTKGTFDGKRANRNQPYNRPGGKKKWVSEHKVFDGSIGEGQGFAFKRKEKVKHEYNKLLRKERRKSTEVKTQYTEQYPEHLRHLYEAEAEKLRNEVKTNRINRTKARMAGGGGPVEEEAAPMAVNEAPTDLATAIDPAEDISSDKTDSAPQPTPAAASKNDSLPMSNRSKKKMLRKTSYQKTKEEFESVKEKQKNKKEEFLKNKEQKEEAIKKYKQKKMETFQILSKKTKKGQPNLNLQMEYLLQKIQGTGPG</sequence>
<name>A0A8C7HM89_ONCKI</name>
<evidence type="ECO:0000256" key="1">
    <source>
        <dbReference type="SAM" id="MobiDB-lite"/>
    </source>
</evidence>
<dbReference type="Pfam" id="PF08524">
    <property type="entry name" value="rRNA_processing"/>
    <property type="match status" value="1"/>
</dbReference>
<dbReference type="AlphaFoldDB" id="A0A8C7HM89"/>
<feature type="region of interest" description="Disordered" evidence="1">
    <location>
        <begin position="227"/>
        <end position="288"/>
    </location>
</feature>
<dbReference type="InterPro" id="IPR013730">
    <property type="entry name" value="Fyv7/TAP26"/>
</dbReference>
<feature type="region of interest" description="Disordered" evidence="1">
    <location>
        <begin position="84"/>
        <end position="112"/>
    </location>
</feature>
<proteinExistence type="predicted"/>
<dbReference type="GeneTree" id="ENSGT00390000006546"/>
<dbReference type="PANTHER" id="PTHR15657:SF1">
    <property type="entry name" value="THYROID TRANSCRIPTION FACTOR 1-ASSOCIATED PROTEIN 26"/>
    <property type="match status" value="1"/>
</dbReference>
<reference evidence="2" key="2">
    <citation type="submission" date="2025-09" db="UniProtKB">
        <authorList>
            <consortium name="Ensembl"/>
        </authorList>
    </citation>
    <scope>IDENTIFICATION</scope>
</reference>
<evidence type="ECO:0000313" key="3">
    <source>
        <dbReference type="Proteomes" id="UP000694557"/>
    </source>
</evidence>
<dbReference type="GO" id="GO:0005634">
    <property type="term" value="C:nucleus"/>
    <property type="evidence" value="ECO:0007669"/>
    <property type="project" value="TreeGrafter"/>
</dbReference>
<evidence type="ECO:0000313" key="2">
    <source>
        <dbReference type="Ensembl" id="ENSOKIP00005059747.1"/>
    </source>
</evidence>
<reference evidence="2" key="1">
    <citation type="submission" date="2025-08" db="UniProtKB">
        <authorList>
            <consortium name="Ensembl"/>
        </authorList>
    </citation>
    <scope>IDENTIFICATION</scope>
</reference>
<dbReference type="Ensembl" id="ENSOKIT00005063522.1">
    <property type="protein sequence ID" value="ENSOKIP00005059747.1"/>
    <property type="gene ID" value="ENSOKIG00005025658.1"/>
</dbReference>